<proteinExistence type="predicted"/>
<feature type="compositionally biased region" description="Basic residues" evidence="1">
    <location>
        <begin position="46"/>
        <end position="55"/>
    </location>
</feature>
<sequence length="138" mass="16186">MHKRRKREGGKKSGQEKDAGRKRKRWKERKRRKGRKGVFGFESRRRAGSIHRKGRKSGEEEERKEDLKGLRFEDRMKGEGILPWDGGLPENGEKVKWKGFFFFFFKRIWFGFSYKGKRGNFVKGVFGEGLGVSGEGQL</sequence>
<evidence type="ECO:0000313" key="2">
    <source>
        <dbReference type="EMBL" id="KAJ4971093.1"/>
    </source>
</evidence>
<evidence type="ECO:0000313" key="3">
    <source>
        <dbReference type="Proteomes" id="UP001141806"/>
    </source>
</evidence>
<protein>
    <submittedName>
        <fullName evidence="2">Uncharacterized protein</fullName>
    </submittedName>
</protein>
<dbReference type="EMBL" id="JAMYWD010000005">
    <property type="protein sequence ID" value="KAJ4971093.1"/>
    <property type="molecule type" value="Genomic_DNA"/>
</dbReference>
<accession>A0A9Q0KI77</accession>
<reference evidence="2" key="1">
    <citation type="journal article" date="2023" name="Plant J.">
        <title>The genome of the king protea, Protea cynaroides.</title>
        <authorList>
            <person name="Chang J."/>
            <person name="Duong T.A."/>
            <person name="Schoeman C."/>
            <person name="Ma X."/>
            <person name="Roodt D."/>
            <person name="Barker N."/>
            <person name="Li Z."/>
            <person name="Van de Peer Y."/>
            <person name="Mizrachi E."/>
        </authorList>
    </citation>
    <scope>NUCLEOTIDE SEQUENCE</scope>
    <source>
        <tissue evidence="2">Young leaves</tissue>
    </source>
</reference>
<comment type="caution">
    <text evidence="2">The sequence shown here is derived from an EMBL/GenBank/DDBJ whole genome shotgun (WGS) entry which is preliminary data.</text>
</comment>
<feature type="region of interest" description="Disordered" evidence="1">
    <location>
        <begin position="1"/>
        <end position="67"/>
    </location>
</feature>
<name>A0A9Q0KI77_9MAGN</name>
<evidence type="ECO:0000256" key="1">
    <source>
        <dbReference type="SAM" id="MobiDB-lite"/>
    </source>
</evidence>
<organism evidence="2 3">
    <name type="scientific">Protea cynaroides</name>
    <dbReference type="NCBI Taxonomy" id="273540"/>
    <lineage>
        <taxon>Eukaryota</taxon>
        <taxon>Viridiplantae</taxon>
        <taxon>Streptophyta</taxon>
        <taxon>Embryophyta</taxon>
        <taxon>Tracheophyta</taxon>
        <taxon>Spermatophyta</taxon>
        <taxon>Magnoliopsida</taxon>
        <taxon>Proteales</taxon>
        <taxon>Proteaceae</taxon>
        <taxon>Protea</taxon>
    </lineage>
</organism>
<feature type="compositionally biased region" description="Basic residues" evidence="1">
    <location>
        <begin position="20"/>
        <end position="36"/>
    </location>
</feature>
<dbReference type="Proteomes" id="UP001141806">
    <property type="component" value="Unassembled WGS sequence"/>
</dbReference>
<gene>
    <name evidence="2" type="ORF">NE237_004192</name>
</gene>
<keyword evidence="3" id="KW-1185">Reference proteome</keyword>
<feature type="compositionally biased region" description="Basic and acidic residues" evidence="1">
    <location>
        <begin position="10"/>
        <end position="19"/>
    </location>
</feature>
<dbReference type="AlphaFoldDB" id="A0A9Q0KI77"/>